<gene>
    <name evidence="1" type="ORF">F4V91_32060</name>
</gene>
<organism evidence="1 2">
    <name type="scientific">Neorhizobium galegae</name>
    <name type="common">Rhizobium galegae</name>
    <dbReference type="NCBI Taxonomy" id="399"/>
    <lineage>
        <taxon>Bacteria</taxon>
        <taxon>Pseudomonadati</taxon>
        <taxon>Pseudomonadota</taxon>
        <taxon>Alphaproteobacteria</taxon>
        <taxon>Hyphomicrobiales</taxon>
        <taxon>Rhizobiaceae</taxon>
        <taxon>Rhizobium/Agrobacterium group</taxon>
        <taxon>Neorhizobium</taxon>
    </lineage>
</organism>
<evidence type="ECO:0000313" key="1">
    <source>
        <dbReference type="EMBL" id="KAB1082587.1"/>
    </source>
</evidence>
<sequence length="59" mass="7179">MNWRKYFEQLQPDRFDDWTKGLIRTLLEGKDLNRLDARTQRQLRAIIMGAGQEQFKILR</sequence>
<dbReference type="Proteomes" id="UP000386575">
    <property type="component" value="Unassembled WGS sequence"/>
</dbReference>
<dbReference type="RefSeq" id="WP_151047455.1">
    <property type="nucleotide sequence ID" value="NZ_VZUL01000004.1"/>
</dbReference>
<reference evidence="1 2" key="1">
    <citation type="submission" date="2019-09" db="EMBL/GenBank/DDBJ databases">
        <title>Genome sequencing of Ng87 strain.</title>
        <authorList>
            <person name="Karasev E.S."/>
            <person name="Andronov E."/>
        </authorList>
    </citation>
    <scope>NUCLEOTIDE SEQUENCE [LARGE SCALE GENOMIC DNA]</scope>
    <source>
        <strain evidence="1 2">Ng87</strain>
    </source>
</reference>
<accession>A0A6A1TIM9</accession>
<dbReference type="AlphaFoldDB" id="A0A6A1TIM9"/>
<dbReference type="EMBL" id="VZUL01000004">
    <property type="protein sequence ID" value="KAB1082587.1"/>
    <property type="molecule type" value="Genomic_DNA"/>
</dbReference>
<protein>
    <submittedName>
        <fullName evidence="1">Uncharacterized protein</fullName>
    </submittedName>
</protein>
<proteinExistence type="predicted"/>
<name>A0A6A1TIM9_NEOGA</name>
<evidence type="ECO:0000313" key="2">
    <source>
        <dbReference type="Proteomes" id="UP000386575"/>
    </source>
</evidence>
<comment type="caution">
    <text evidence="1">The sequence shown here is derived from an EMBL/GenBank/DDBJ whole genome shotgun (WGS) entry which is preliminary data.</text>
</comment>